<dbReference type="InterPro" id="IPR009091">
    <property type="entry name" value="RCC1/BLIP-II"/>
</dbReference>
<accession>D2UZ29</accession>
<dbReference type="AlphaFoldDB" id="D2UZ29"/>
<keyword evidence="2" id="KW-1185">Reference proteome</keyword>
<dbReference type="Pfam" id="PF13540">
    <property type="entry name" value="RCC1_2"/>
    <property type="match status" value="1"/>
</dbReference>
<dbReference type="InParanoid" id="D2UZ29"/>
<dbReference type="Proteomes" id="UP000006671">
    <property type="component" value="Unassembled WGS sequence"/>
</dbReference>
<evidence type="ECO:0000313" key="1">
    <source>
        <dbReference type="EMBL" id="EFC49873.1"/>
    </source>
</evidence>
<dbReference type="KEGG" id="ngr:NAEGRDRAFT_61791"/>
<sequence>MKGQNRYKTRLFTKGANGDGNIGFPSDISSTIEFKEVTLIQNHTLEESKQILEMIEHIASGRSSIIFSTRNNRVFVCGLNNYNQVGVANTESIFLFKSIEHLLVDQLERARVMEEMELTQALKLTNCSSHTESFLRERLYKKFEKVKSIDFVEMGWFHSIVVINKNIVMGSGHSYFGQLYDHGFSEMHQYLRVVPYDYVSVINEIEDSGKLIDPFRQDKITHLSCGTFSTTIVMNDTKVYSCGEITPFKKELSFELDIQPFLGNDKILQVFHLDTGIAFYTSSECFIMLEKPDIYTRIENVAKLVGGHLSNDTYYVLKDSPNTLRRWVSTPSTDEPLSYSLSNIPSPFHFVPGYYHILCISQGKYIYTDASFLDEGVGVVDEEEDFELTLSTLVGPKSQIGDKDTKLLTRLLLKEGYCVKKISSGSDFSFVLVYHESSKEQEEMKNKLHNQSSRRNSFIDMSIVCLDFQLY</sequence>
<dbReference type="SUPFAM" id="SSF50985">
    <property type="entry name" value="RCC1/BLIP-II"/>
    <property type="match status" value="1"/>
</dbReference>
<dbReference type="OMA" id="KEFNEEC"/>
<reference evidence="1 2" key="1">
    <citation type="journal article" date="2010" name="Cell">
        <title>The genome of Naegleria gruberi illuminates early eukaryotic versatility.</title>
        <authorList>
            <person name="Fritz-Laylin L.K."/>
            <person name="Prochnik S.E."/>
            <person name="Ginger M.L."/>
            <person name="Dacks J.B."/>
            <person name="Carpenter M.L."/>
            <person name="Field M.C."/>
            <person name="Kuo A."/>
            <person name="Paredez A."/>
            <person name="Chapman J."/>
            <person name="Pham J."/>
            <person name="Shu S."/>
            <person name="Neupane R."/>
            <person name="Cipriano M."/>
            <person name="Mancuso J."/>
            <person name="Tu H."/>
            <person name="Salamov A."/>
            <person name="Lindquist E."/>
            <person name="Shapiro H."/>
            <person name="Lucas S."/>
            <person name="Grigoriev I.V."/>
            <person name="Cande W.Z."/>
            <person name="Fulton C."/>
            <person name="Rokhsar D.S."/>
            <person name="Dawson S.C."/>
        </authorList>
    </citation>
    <scope>NUCLEOTIDE SEQUENCE [LARGE SCALE GENOMIC DNA]</scope>
    <source>
        <strain evidence="1 2">NEG-M</strain>
    </source>
</reference>
<protein>
    <submittedName>
        <fullName evidence="1">Predicted protein</fullName>
    </submittedName>
</protein>
<evidence type="ECO:0000313" key="2">
    <source>
        <dbReference type="Proteomes" id="UP000006671"/>
    </source>
</evidence>
<gene>
    <name evidence="1" type="ORF">NAEGRDRAFT_61791</name>
</gene>
<dbReference type="Gene3D" id="2.130.10.30">
    <property type="entry name" value="Regulator of chromosome condensation 1/beta-lactamase-inhibitor protein II"/>
    <property type="match status" value="1"/>
</dbReference>
<dbReference type="PANTHER" id="PTHR45982:SF4">
    <property type="entry name" value="PHR DOMAIN-CONTAINING PROTEIN"/>
    <property type="match status" value="1"/>
</dbReference>
<proteinExistence type="predicted"/>
<name>D2UZ29_NAEGR</name>
<dbReference type="PANTHER" id="PTHR45982">
    <property type="entry name" value="REGULATOR OF CHROMOSOME CONDENSATION"/>
    <property type="match status" value="1"/>
</dbReference>
<dbReference type="EMBL" id="GG738846">
    <property type="protein sequence ID" value="EFC49873.1"/>
    <property type="molecule type" value="Genomic_DNA"/>
</dbReference>
<dbReference type="RefSeq" id="XP_002682617.1">
    <property type="nucleotide sequence ID" value="XM_002682571.1"/>
</dbReference>
<dbReference type="InterPro" id="IPR051553">
    <property type="entry name" value="Ran_GTPase-activating"/>
</dbReference>
<dbReference type="OrthoDB" id="10255176at2759"/>
<organism evidence="2">
    <name type="scientific">Naegleria gruberi</name>
    <name type="common">Amoeba</name>
    <dbReference type="NCBI Taxonomy" id="5762"/>
    <lineage>
        <taxon>Eukaryota</taxon>
        <taxon>Discoba</taxon>
        <taxon>Heterolobosea</taxon>
        <taxon>Tetramitia</taxon>
        <taxon>Eutetramitia</taxon>
        <taxon>Vahlkampfiidae</taxon>
        <taxon>Naegleria</taxon>
    </lineage>
</organism>
<dbReference type="VEuPathDB" id="AmoebaDB:NAEGRDRAFT_61791"/>
<dbReference type="GeneID" id="8863211"/>